<dbReference type="PANTHER" id="PTHR23026">
    <property type="entry name" value="NADPH NITROREDUCTASE"/>
    <property type="match status" value="1"/>
</dbReference>
<reference evidence="2 3" key="1">
    <citation type="submission" date="2020-08" db="EMBL/GenBank/DDBJ databases">
        <title>Sequencing the genomes of 1000 actinobacteria strains.</title>
        <authorList>
            <person name="Klenk H.-P."/>
        </authorList>
    </citation>
    <scope>NUCLEOTIDE SEQUENCE [LARGE SCALE GENOMIC DNA]</scope>
    <source>
        <strain evidence="2 3">DSM 45362</strain>
    </source>
</reference>
<name>A0A841C2Z8_9ACTN</name>
<dbReference type="GO" id="GO:0016491">
    <property type="term" value="F:oxidoreductase activity"/>
    <property type="evidence" value="ECO:0007669"/>
    <property type="project" value="InterPro"/>
</dbReference>
<dbReference type="RefSeq" id="WP_184846304.1">
    <property type="nucleotide sequence ID" value="NZ_JACHMN010000003.1"/>
</dbReference>
<evidence type="ECO:0000313" key="3">
    <source>
        <dbReference type="Proteomes" id="UP000587527"/>
    </source>
</evidence>
<feature type="compositionally biased region" description="Basic and acidic residues" evidence="1">
    <location>
        <begin position="208"/>
        <end position="218"/>
    </location>
</feature>
<dbReference type="AlphaFoldDB" id="A0A841C2Z8"/>
<dbReference type="InterPro" id="IPR050627">
    <property type="entry name" value="Nitroreductase/BluB"/>
</dbReference>
<organism evidence="2 3">
    <name type="scientific">Allocatelliglobosispora scoriae</name>
    <dbReference type="NCBI Taxonomy" id="643052"/>
    <lineage>
        <taxon>Bacteria</taxon>
        <taxon>Bacillati</taxon>
        <taxon>Actinomycetota</taxon>
        <taxon>Actinomycetes</taxon>
        <taxon>Micromonosporales</taxon>
        <taxon>Micromonosporaceae</taxon>
        <taxon>Allocatelliglobosispora</taxon>
    </lineage>
</organism>
<dbReference type="PANTHER" id="PTHR23026:SF123">
    <property type="entry name" value="NAD(P)H NITROREDUCTASE RV3131-RELATED"/>
    <property type="match status" value="1"/>
</dbReference>
<dbReference type="NCBIfam" id="NF047509">
    <property type="entry name" value="Rv3131_FMN_oxido"/>
    <property type="match status" value="1"/>
</dbReference>
<dbReference type="Gene3D" id="3.40.109.10">
    <property type="entry name" value="NADH Oxidase"/>
    <property type="match status" value="1"/>
</dbReference>
<sequence length="341" mass="36319">MTSTSAPTPGRPLAAALAEAAETAGHAPSIHNTQPWRWRVGTDALDLYADRSRSLPATDPDGRMLLTSCAAALHHAQVALAAEGLLTAVELLPTPAEPDHLARVTITGTAPVTPEAVRLVQAIGMRHTDRRPTIEEELTADQIEQLRQAAAAQGVHLHRLTPDQTTELAVAVSRAEDVAAADPALVAETTRWTGGDRPDGTGVPADVIPDRRPQTDVGERDFAVPGTLRIGGEHDKHAAYVVLFSDTDEPRDWLRAGQAMSAAWLRATELGIAVLPFSQVIEVDATRQLLRRMLADLGYAHLVLRLGIADPDHVGPPRTPRLDAAHTIEIDPAARAAGPAV</sequence>
<feature type="region of interest" description="Disordered" evidence="1">
    <location>
        <begin position="191"/>
        <end position="218"/>
    </location>
</feature>
<proteinExistence type="predicted"/>
<gene>
    <name evidence="2" type="ORF">F4553_007719</name>
</gene>
<dbReference type="SUPFAM" id="SSF55469">
    <property type="entry name" value="FMN-dependent nitroreductase-like"/>
    <property type="match status" value="1"/>
</dbReference>
<protein>
    <submittedName>
        <fullName evidence="2">Nitroreductase</fullName>
    </submittedName>
</protein>
<dbReference type="InterPro" id="IPR000415">
    <property type="entry name" value="Nitroreductase-like"/>
</dbReference>
<accession>A0A841C2Z8</accession>
<keyword evidence="3" id="KW-1185">Reference proteome</keyword>
<dbReference type="EMBL" id="JACHMN010000003">
    <property type="protein sequence ID" value="MBB5874285.1"/>
    <property type="molecule type" value="Genomic_DNA"/>
</dbReference>
<dbReference type="Proteomes" id="UP000587527">
    <property type="component" value="Unassembled WGS sequence"/>
</dbReference>
<evidence type="ECO:0000313" key="2">
    <source>
        <dbReference type="EMBL" id="MBB5874285.1"/>
    </source>
</evidence>
<evidence type="ECO:0000256" key="1">
    <source>
        <dbReference type="SAM" id="MobiDB-lite"/>
    </source>
</evidence>
<comment type="caution">
    <text evidence="2">The sequence shown here is derived from an EMBL/GenBank/DDBJ whole genome shotgun (WGS) entry which is preliminary data.</text>
</comment>